<dbReference type="EMBL" id="JBHSMP010000036">
    <property type="protein sequence ID" value="MFC5431402.1"/>
    <property type="molecule type" value="Genomic_DNA"/>
</dbReference>
<reference evidence="4" key="1">
    <citation type="journal article" date="2019" name="Int. J. Syst. Evol. Microbiol.">
        <title>The Global Catalogue of Microorganisms (GCM) 10K type strain sequencing project: providing services to taxonomists for standard genome sequencing and annotation.</title>
        <authorList>
            <consortium name="The Broad Institute Genomics Platform"/>
            <consortium name="The Broad Institute Genome Sequencing Center for Infectious Disease"/>
            <person name="Wu L."/>
            <person name="Ma J."/>
        </authorList>
    </citation>
    <scope>NUCLEOTIDE SEQUENCE [LARGE SCALE GENOMIC DNA]</scope>
    <source>
        <strain evidence="4">CCUG 56042</strain>
    </source>
</reference>
<evidence type="ECO:0000256" key="1">
    <source>
        <dbReference type="SAM" id="MobiDB-lite"/>
    </source>
</evidence>
<feature type="signal peptide" evidence="2">
    <location>
        <begin position="1"/>
        <end position="22"/>
    </location>
</feature>
<keyword evidence="2" id="KW-0732">Signal</keyword>
<evidence type="ECO:0000313" key="3">
    <source>
        <dbReference type="EMBL" id="MFC5431402.1"/>
    </source>
</evidence>
<dbReference type="Pfam" id="PF13663">
    <property type="entry name" value="DUF4148"/>
    <property type="match status" value="1"/>
</dbReference>
<feature type="chain" id="PRO_5046006734" evidence="2">
    <location>
        <begin position="23"/>
        <end position="108"/>
    </location>
</feature>
<dbReference type="RefSeq" id="WP_377714595.1">
    <property type="nucleotide sequence ID" value="NZ_JBHSMP010000036.1"/>
</dbReference>
<protein>
    <submittedName>
        <fullName evidence="3">DUF4148 domain-containing protein</fullName>
    </submittedName>
</protein>
<organism evidence="3 4">
    <name type="scientific">Paraburkholderia denitrificans</name>
    <dbReference type="NCBI Taxonomy" id="694025"/>
    <lineage>
        <taxon>Bacteria</taxon>
        <taxon>Pseudomonadati</taxon>
        <taxon>Pseudomonadota</taxon>
        <taxon>Betaproteobacteria</taxon>
        <taxon>Burkholderiales</taxon>
        <taxon>Burkholderiaceae</taxon>
        <taxon>Paraburkholderia</taxon>
    </lineage>
</organism>
<dbReference type="InterPro" id="IPR025421">
    <property type="entry name" value="DUF4148"/>
</dbReference>
<keyword evidence="4" id="KW-1185">Reference proteome</keyword>
<comment type="caution">
    <text evidence="3">The sequence shown here is derived from an EMBL/GenBank/DDBJ whole genome shotgun (WGS) entry which is preliminary data.</text>
</comment>
<sequence>MKKLIPAVVVVAALAIPAISFAQPDQQGLTRAQVRAELVELEHAGYNPATDHLNYPANIEAAEARVHEQKLASNDTSGFGAPADGTTQAGDPVVPQRPAKAGSVYFGH</sequence>
<evidence type="ECO:0000313" key="4">
    <source>
        <dbReference type="Proteomes" id="UP001596103"/>
    </source>
</evidence>
<name>A0ABW0JDZ9_9BURK</name>
<dbReference type="Proteomes" id="UP001596103">
    <property type="component" value="Unassembled WGS sequence"/>
</dbReference>
<proteinExistence type="predicted"/>
<gene>
    <name evidence="3" type="ORF">ACFPTO_21735</name>
</gene>
<evidence type="ECO:0000256" key="2">
    <source>
        <dbReference type="SAM" id="SignalP"/>
    </source>
</evidence>
<accession>A0ABW0JDZ9</accession>
<feature type="region of interest" description="Disordered" evidence="1">
    <location>
        <begin position="68"/>
        <end position="108"/>
    </location>
</feature>